<dbReference type="Proteomes" id="UP000758603">
    <property type="component" value="Unassembled WGS sequence"/>
</dbReference>
<dbReference type="EMBL" id="JAGPXC010000002">
    <property type="protein sequence ID" value="KAH6656493.1"/>
    <property type="molecule type" value="Genomic_DNA"/>
</dbReference>
<gene>
    <name evidence="3" type="ORF">BKA67DRAFT_687931</name>
</gene>
<keyword evidence="4" id="KW-1185">Reference proteome</keyword>
<dbReference type="PANTHER" id="PTHR35186">
    <property type="entry name" value="ANK_REP_REGION DOMAIN-CONTAINING PROTEIN"/>
    <property type="match status" value="1"/>
</dbReference>
<dbReference type="InterPro" id="IPR056002">
    <property type="entry name" value="DUF7580"/>
</dbReference>
<proteinExistence type="predicted"/>
<dbReference type="OrthoDB" id="3565018at2759"/>
<evidence type="ECO:0000256" key="1">
    <source>
        <dbReference type="SAM" id="MobiDB-lite"/>
    </source>
</evidence>
<dbReference type="Pfam" id="PF24476">
    <property type="entry name" value="DUF7580"/>
    <property type="match status" value="1"/>
</dbReference>
<comment type="caution">
    <text evidence="3">The sequence shown here is derived from an EMBL/GenBank/DDBJ whole genome shotgun (WGS) entry which is preliminary data.</text>
</comment>
<organism evidence="3 4">
    <name type="scientific">Truncatella angustata</name>
    <dbReference type="NCBI Taxonomy" id="152316"/>
    <lineage>
        <taxon>Eukaryota</taxon>
        <taxon>Fungi</taxon>
        <taxon>Dikarya</taxon>
        <taxon>Ascomycota</taxon>
        <taxon>Pezizomycotina</taxon>
        <taxon>Sordariomycetes</taxon>
        <taxon>Xylariomycetidae</taxon>
        <taxon>Amphisphaeriales</taxon>
        <taxon>Sporocadaceae</taxon>
        <taxon>Truncatella</taxon>
    </lineage>
</organism>
<feature type="domain" description="DUF7580" evidence="2">
    <location>
        <begin position="230"/>
        <end position="614"/>
    </location>
</feature>
<reference evidence="3" key="1">
    <citation type="journal article" date="2021" name="Nat. Commun.">
        <title>Genetic determinants of endophytism in the Arabidopsis root mycobiome.</title>
        <authorList>
            <person name="Mesny F."/>
            <person name="Miyauchi S."/>
            <person name="Thiergart T."/>
            <person name="Pickel B."/>
            <person name="Atanasova L."/>
            <person name="Karlsson M."/>
            <person name="Huettel B."/>
            <person name="Barry K.W."/>
            <person name="Haridas S."/>
            <person name="Chen C."/>
            <person name="Bauer D."/>
            <person name="Andreopoulos W."/>
            <person name="Pangilinan J."/>
            <person name="LaButti K."/>
            <person name="Riley R."/>
            <person name="Lipzen A."/>
            <person name="Clum A."/>
            <person name="Drula E."/>
            <person name="Henrissat B."/>
            <person name="Kohler A."/>
            <person name="Grigoriev I.V."/>
            <person name="Martin F.M."/>
            <person name="Hacquard S."/>
        </authorList>
    </citation>
    <scope>NUCLEOTIDE SEQUENCE</scope>
    <source>
        <strain evidence="3">MPI-SDFR-AT-0073</strain>
    </source>
</reference>
<sequence>MSFGNRKFATNLEPLSSSQCDPELSPITNDTTMSGLELVGIILGGIPLVISALEHYKEGLRSVQIWRKYGRELSSLVRQLQLQQNILTNVFETLLEDLGLGSKVDIMVKEPFGRLWQDREIKNKLSQRLYRDYGLFEDTVKNMAEAIEEVKRKLGLDADGKVKWIEAGSWKREVKRASFTFSRGQYQELLCTLKDGNTYLETLTRHNVDLEPKRRARLQMRFFNLLRLVIRSIYHALRGSFSCRCTHGLSIELSVPKPQAGQNDADEEIVAGFLFRIGLSSAPNSPSNWKEVLLRYSRAPQLVTLSSAQSGSSKKSTKFSQISNSTVSRMTNIYSSQSVTITHTQSMSLAASSLPIAMANVKLGTSVSSPALAQIMDICSSVIKPTDGNASCCYGTVSNYTAKQFSNFEIHSTPTPHSHRETIVTLDDILRCKDDSLATLVYTNKIRMVYAISYAVLQLSQTPWLSYAPSSKNIIFIRRAESIDYNQAFVTRDVLEPSQDPASNSGGSPFVVRSPTLLALGIILIEIMLQKPFEVLRKSATPWNEATVLDPRLDIEAARKLAMRVGNEFGSTFGSAIQRCVDCNFNCENLSLDDEVFRQEFYASVVALLEENVRNAGLAC</sequence>
<protein>
    <recommendedName>
        <fullName evidence="2">DUF7580 domain-containing protein</fullName>
    </recommendedName>
</protein>
<evidence type="ECO:0000259" key="2">
    <source>
        <dbReference type="Pfam" id="PF24476"/>
    </source>
</evidence>
<evidence type="ECO:0000313" key="3">
    <source>
        <dbReference type="EMBL" id="KAH6656493.1"/>
    </source>
</evidence>
<dbReference type="RefSeq" id="XP_045960727.1">
    <property type="nucleotide sequence ID" value="XM_046109061.1"/>
</dbReference>
<dbReference type="GeneID" id="70137952"/>
<dbReference type="AlphaFoldDB" id="A0A9P8ZZS1"/>
<accession>A0A9P8ZZS1</accession>
<evidence type="ECO:0000313" key="4">
    <source>
        <dbReference type="Proteomes" id="UP000758603"/>
    </source>
</evidence>
<feature type="region of interest" description="Disordered" evidence="1">
    <location>
        <begin position="1"/>
        <end position="24"/>
    </location>
</feature>
<name>A0A9P8ZZS1_9PEZI</name>
<dbReference type="PANTHER" id="PTHR35186:SF4">
    <property type="entry name" value="PRION-INHIBITION AND PROPAGATION HELO DOMAIN-CONTAINING PROTEIN"/>
    <property type="match status" value="1"/>
</dbReference>
<feature type="compositionally biased region" description="Polar residues" evidence="1">
    <location>
        <begin position="13"/>
        <end position="24"/>
    </location>
</feature>